<dbReference type="Gene3D" id="2.130.10.10">
    <property type="entry name" value="YVTN repeat-like/Quinoprotein amine dehydrogenase"/>
    <property type="match status" value="2"/>
</dbReference>
<dbReference type="CDD" id="cd00200">
    <property type="entry name" value="WD40"/>
    <property type="match status" value="1"/>
</dbReference>
<dbReference type="OrthoDB" id="538223at2759"/>
<evidence type="ECO:0000313" key="6">
    <source>
        <dbReference type="Proteomes" id="UP000053647"/>
    </source>
</evidence>
<protein>
    <recommendedName>
        <fullName evidence="7">WD40 repeat-like protein</fullName>
    </recommendedName>
</protein>
<evidence type="ECO:0000256" key="2">
    <source>
        <dbReference type="ARBA" id="ARBA00022737"/>
    </source>
</evidence>
<dbReference type="SMART" id="SM00320">
    <property type="entry name" value="WD40"/>
    <property type="match status" value="7"/>
</dbReference>
<dbReference type="Pfam" id="PF00400">
    <property type="entry name" value="WD40"/>
    <property type="match status" value="7"/>
</dbReference>
<reference evidence="5 6" key="1">
    <citation type="submission" date="2014-06" db="EMBL/GenBank/DDBJ databases">
        <authorList>
            <consortium name="DOE Joint Genome Institute"/>
            <person name="Kuo A."/>
            <person name="Kohler A."/>
            <person name="Nagy L.G."/>
            <person name="Floudas D."/>
            <person name="Copeland A."/>
            <person name="Barry K.W."/>
            <person name="Cichocki N."/>
            <person name="Veneault-Fourrey C."/>
            <person name="LaButti K."/>
            <person name="Lindquist E.A."/>
            <person name="Lipzen A."/>
            <person name="Lundell T."/>
            <person name="Morin E."/>
            <person name="Murat C."/>
            <person name="Sun H."/>
            <person name="Tunlid A."/>
            <person name="Henrissat B."/>
            <person name="Grigoriev I.V."/>
            <person name="Hibbett D.S."/>
            <person name="Martin F."/>
            <person name="Nordberg H.P."/>
            <person name="Cantor M.N."/>
            <person name="Hua S.X."/>
        </authorList>
    </citation>
    <scope>NUCLEOTIDE SEQUENCE [LARGE SCALE GENOMIC DNA]</scope>
    <source>
        <strain evidence="5 6">ATCC 200175</strain>
    </source>
</reference>
<dbReference type="InterPro" id="IPR020472">
    <property type="entry name" value="WD40_PAC1"/>
</dbReference>
<organism evidence="5 6">
    <name type="scientific">Paxillus involutus ATCC 200175</name>
    <dbReference type="NCBI Taxonomy" id="664439"/>
    <lineage>
        <taxon>Eukaryota</taxon>
        <taxon>Fungi</taxon>
        <taxon>Dikarya</taxon>
        <taxon>Basidiomycota</taxon>
        <taxon>Agaricomycotina</taxon>
        <taxon>Agaricomycetes</taxon>
        <taxon>Agaricomycetidae</taxon>
        <taxon>Boletales</taxon>
        <taxon>Paxilineae</taxon>
        <taxon>Paxillaceae</taxon>
        <taxon>Paxillus</taxon>
    </lineage>
</organism>
<feature type="repeat" description="WD" evidence="3">
    <location>
        <begin position="167"/>
        <end position="208"/>
    </location>
</feature>
<name>A0A0C9U2D8_PAXIN</name>
<keyword evidence="1 3" id="KW-0853">WD repeat</keyword>
<dbReference type="InterPro" id="IPR001632">
    <property type="entry name" value="WD40_G-protein_beta-like"/>
</dbReference>
<dbReference type="HOGENOM" id="CLU_000288_57_33_1"/>
<evidence type="ECO:0008006" key="7">
    <source>
        <dbReference type="Google" id="ProtNLM"/>
    </source>
</evidence>
<evidence type="ECO:0000256" key="1">
    <source>
        <dbReference type="ARBA" id="ARBA00022574"/>
    </source>
</evidence>
<dbReference type="InterPro" id="IPR019775">
    <property type="entry name" value="WD40_repeat_CS"/>
</dbReference>
<feature type="region of interest" description="Disordered" evidence="4">
    <location>
        <begin position="1"/>
        <end position="22"/>
    </location>
</feature>
<evidence type="ECO:0000256" key="3">
    <source>
        <dbReference type="PROSITE-ProRule" id="PRU00221"/>
    </source>
</evidence>
<evidence type="ECO:0000256" key="4">
    <source>
        <dbReference type="SAM" id="MobiDB-lite"/>
    </source>
</evidence>
<feature type="repeat" description="WD" evidence="3">
    <location>
        <begin position="125"/>
        <end position="166"/>
    </location>
</feature>
<feature type="repeat" description="WD" evidence="3">
    <location>
        <begin position="71"/>
        <end position="102"/>
    </location>
</feature>
<dbReference type="EMBL" id="KN819351">
    <property type="protein sequence ID" value="KIJ13541.1"/>
    <property type="molecule type" value="Genomic_DNA"/>
</dbReference>
<feature type="compositionally biased region" description="Polar residues" evidence="4">
    <location>
        <begin position="7"/>
        <end position="17"/>
    </location>
</feature>
<feature type="repeat" description="WD" evidence="3">
    <location>
        <begin position="253"/>
        <end position="294"/>
    </location>
</feature>
<feature type="repeat" description="WD" evidence="3">
    <location>
        <begin position="210"/>
        <end position="251"/>
    </location>
</feature>
<dbReference type="PROSITE" id="PS50294">
    <property type="entry name" value="WD_REPEATS_REGION"/>
    <property type="match status" value="6"/>
</dbReference>
<dbReference type="Proteomes" id="UP000053647">
    <property type="component" value="Unassembled WGS sequence"/>
</dbReference>
<dbReference type="PRINTS" id="PR00320">
    <property type="entry name" value="GPROTEINBRPT"/>
</dbReference>
<keyword evidence="6" id="KW-1185">Reference proteome</keyword>
<sequence>MGVGSSRCPTIISSNVGTPKPPNQLEQPWAGHTNYVNSLSLSPDGRRLASTSLDQTVRFWDAHSGDPIEQPLQHQGGLWVVTFSPSGEFVACGGTDGKISIWRAPWWDASQRESIDLTAKPLTTISGHENYISNIAYLPGGERVVSCSDDKTVRIWNVENGEQEGTSMEHEDRVYGLAVTRDGKRILSGSEDKKIKVFDVESGKLVLGPIKGHKDWIRCVLWSLDGSKLFSASDDRTICCWHSETTEPIGEPWIGHTDYVNSLTLSPDGMILASASSNNTVRFWDARSGDPIKKLLQHQDSLWIVTFSPSGEFVASGNEEISIWRVFGTMMVKNW</sequence>
<dbReference type="AlphaFoldDB" id="A0A0C9U2D8"/>
<dbReference type="PANTHER" id="PTHR19879:SF9">
    <property type="entry name" value="TRANSCRIPTION INITIATION FACTOR TFIID SUBUNIT 5"/>
    <property type="match status" value="1"/>
</dbReference>
<proteinExistence type="predicted"/>
<dbReference type="SUPFAM" id="SSF50978">
    <property type="entry name" value="WD40 repeat-like"/>
    <property type="match status" value="1"/>
</dbReference>
<reference evidence="6" key="2">
    <citation type="submission" date="2015-01" db="EMBL/GenBank/DDBJ databases">
        <title>Evolutionary Origins and Diversification of the Mycorrhizal Mutualists.</title>
        <authorList>
            <consortium name="DOE Joint Genome Institute"/>
            <consortium name="Mycorrhizal Genomics Consortium"/>
            <person name="Kohler A."/>
            <person name="Kuo A."/>
            <person name="Nagy L.G."/>
            <person name="Floudas D."/>
            <person name="Copeland A."/>
            <person name="Barry K.W."/>
            <person name="Cichocki N."/>
            <person name="Veneault-Fourrey C."/>
            <person name="LaButti K."/>
            <person name="Lindquist E.A."/>
            <person name="Lipzen A."/>
            <person name="Lundell T."/>
            <person name="Morin E."/>
            <person name="Murat C."/>
            <person name="Riley R."/>
            <person name="Ohm R."/>
            <person name="Sun H."/>
            <person name="Tunlid A."/>
            <person name="Henrissat B."/>
            <person name="Grigoriev I.V."/>
            <person name="Hibbett D.S."/>
            <person name="Martin F."/>
        </authorList>
    </citation>
    <scope>NUCLEOTIDE SEQUENCE [LARGE SCALE GENOMIC DNA]</scope>
    <source>
        <strain evidence="6">ATCC 200175</strain>
    </source>
</reference>
<feature type="repeat" description="WD" evidence="3">
    <location>
        <begin position="29"/>
        <end position="70"/>
    </location>
</feature>
<dbReference type="PROSITE" id="PS50082">
    <property type="entry name" value="WD_REPEATS_2"/>
    <property type="match status" value="6"/>
</dbReference>
<dbReference type="PANTHER" id="PTHR19879">
    <property type="entry name" value="TRANSCRIPTION INITIATION FACTOR TFIID"/>
    <property type="match status" value="1"/>
</dbReference>
<dbReference type="InterPro" id="IPR015943">
    <property type="entry name" value="WD40/YVTN_repeat-like_dom_sf"/>
</dbReference>
<dbReference type="PRINTS" id="PR00319">
    <property type="entry name" value="GPROTEINB"/>
</dbReference>
<dbReference type="PROSITE" id="PS00678">
    <property type="entry name" value="WD_REPEATS_1"/>
    <property type="match status" value="3"/>
</dbReference>
<keyword evidence="2" id="KW-0677">Repeat</keyword>
<gene>
    <name evidence="5" type="ORF">PAXINDRAFT_117028</name>
</gene>
<dbReference type="InterPro" id="IPR001680">
    <property type="entry name" value="WD40_rpt"/>
</dbReference>
<evidence type="ECO:0000313" key="5">
    <source>
        <dbReference type="EMBL" id="KIJ13541.1"/>
    </source>
</evidence>
<accession>A0A0C9U2D8</accession>
<dbReference type="InterPro" id="IPR036322">
    <property type="entry name" value="WD40_repeat_dom_sf"/>
</dbReference>